<gene>
    <name evidence="17" type="ORF">ACFPEL_08720</name>
</gene>
<sequence length="402" mass="42302">MTTPSTPVSAAARSPDVRALLAGIAEGAAERERRDESPVAQVAAVAKAGLGALSPPVDEGGQGASVRELLAFVIDLAEADPIVAHVLRTHYSQVLGFLRSPDPDVRRRWLDRIRAGTVLGNAISETGPSAAGGHEYDTRLDEVDGRLVLNGTKYYSTGTLYADWIAVAARVEGDLVATVMVPADRTGVSVVDDWDGMGQSRTGTGTTTFTDVVVDPDDVLSRRPRLEPRAPGDVAFLQLYLHALVAGILRSVVTDATGVVRSRSRTFEHAPAPRAVDDPILHEKVGTLAATAWVAESAVLAAADAVAAAMDAAARGEPTDELRTAAALAHCSVKIHLDPASLAAASDLFDVGGASASSRTRNLDRHWRNLRTLTLHNPASYKAAAVGRHLVTGEPLPVNGYF</sequence>
<dbReference type="Gene3D" id="1.20.140.10">
    <property type="entry name" value="Butyryl-CoA Dehydrogenase, subunit A, domain 3"/>
    <property type="match status" value="1"/>
</dbReference>
<dbReference type="EC" id="1.14.14.21" evidence="9"/>
<evidence type="ECO:0000256" key="11">
    <source>
        <dbReference type="ARBA" id="ARBA00047859"/>
    </source>
</evidence>
<dbReference type="Gene3D" id="1.10.540.10">
    <property type="entry name" value="Acyl-CoA dehydrogenase/oxidase, N-terminal domain"/>
    <property type="match status" value="1"/>
</dbReference>
<keyword evidence="4" id="KW-0547">Nucleotide-binding</keyword>
<dbReference type="InterPro" id="IPR037069">
    <property type="entry name" value="AcylCoA_DH/ox_N_sf"/>
</dbReference>
<feature type="domain" description="Acyl-CoA dehydrogenase C-terminal" evidence="16">
    <location>
        <begin position="243"/>
        <end position="377"/>
    </location>
</feature>
<dbReference type="InterPro" id="IPR006091">
    <property type="entry name" value="Acyl-CoA_Oxase/DH_mid-dom"/>
</dbReference>
<evidence type="ECO:0000256" key="13">
    <source>
        <dbReference type="ARBA" id="ARBA00049456"/>
    </source>
</evidence>
<comment type="catalytic activity">
    <reaction evidence="13">
        <text>dibenzothiophene + 2 FMNH2 + 2 O2 = dibenzothiophene 5,5-dioxide + 2 FMN + 2 H2O + 2 H(+)</text>
        <dbReference type="Rhea" id="RHEA:49072"/>
        <dbReference type="ChEBI" id="CHEBI:15377"/>
        <dbReference type="ChEBI" id="CHEBI:15378"/>
        <dbReference type="ChEBI" id="CHEBI:15379"/>
        <dbReference type="ChEBI" id="CHEBI:23681"/>
        <dbReference type="ChEBI" id="CHEBI:57618"/>
        <dbReference type="ChEBI" id="CHEBI:58210"/>
        <dbReference type="ChEBI" id="CHEBI:90356"/>
        <dbReference type="EC" id="1.14.14.21"/>
    </reaction>
</comment>
<evidence type="ECO:0000256" key="2">
    <source>
        <dbReference type="ARBA" id="ARBA00022630"/>
    </source>
</evidence>
<evidence type="ECO:0000256" key="8">
    <source>
        <dbReference type="ARBA" id="ARBA00034317"/>
    </source>
</evidence>
<dbReference type="SUPFAM" id="SSF56645">
    <property type="entry name" value="Acyl-CoA dehydrogenase NM domain-like"/>
    <property type="match status" value="1"/>
</dbReference>
<evidence type="ECO:0000256" key="3">
    <source>
        <dbReference type="ARBA" id="ARBA00022643"/>
    </source>
</evidence>
<keyword evidence="2" id="KW-0285">Flavoprotein</keyword>
<evidence type="ECO:0000256" key="12">
    <source>
        <dbReference type="ARBA" id="ARBA00048445"/>
    </source>
</evidence>
<evidence type="ECO:0000256" key="7">
    <source>
        <dbReference type="ARBA" id="ARBA00034307"/>
    </source>
</evidence>
<dbReference type="InterPro" id="IPR046373">
    <property type="entry name" value="Acyl-CoA_Oxase/DH_mid-dom_sf"/>
</dbReference>
<dbReference type="Gene3D" id="2.40.110.10">
    <property type="entry name" value="Butyryl-CoA Dehydrogenase, subunit A, domain 2"/>
    <property type="match status" value="1"/>
</dbReference>
<accession>A0ABV9RJK5</accession>
<comment type="subcellular location">
    <subcellularLocation>
        <location evidence="1">Cytoplasm</location>
    </subcellularLocation>
</comment>
<comment type="catalytic activity">
    <reaction evidence="11">
        <text>dibenzothiophene + FMNH2 + O2 = dibenzothiophene 5-oxide + FMN + H2O + H(+)</text>
        <dbReference type="Rhea" id="RHEA:49076"/>
        <dbReference type="ChEBI" id="CHEBI:15377"/>
        <dbReference type="ChEBI" id="CHEBI:15378"/>
        <dbReference type="ChEBI" id="CHEBI:15379"/>
        <dbReference type="ChEBI" id="CHEBI:23681"/>
        <dbReference type="ChEBI" id="CHEBI:23683"/>
        <dbReference type="ChEBI" id="CHEBI:57618"/>
        <dbReference type="ChEBI" id="CHEBI:58210"/>
    </reaction>
</comment>
<evidence type="ECO:0000256" key="9">
    <source>
        <dbReference type="ARBA" id="ARBA00034328"/>
    </source>
</evidence>
<dbReference type="PANTHER" id="PTHR43884:SF12">
    <property type="entry name" value="ISOVALERYL-COA DEHYDROGENASE, MITOCHONDRIAL-RELATED"/>
    <property type="match status" value="1"/>
</dbReference>
<comment type="caution">
    <text evidence="17">The sequence shown here is derived from an EMBL/GenBank/DDBJ whole genome shotgun (WGS) entry which is preliminary data.</text>
</comment>
<comment type="catalytic activity">
    <reaction evidence="12">
        <text>dibenzothiophene 5-oxide + FMNH2 + O2 = dibenzothiophene 5,5-dioxide + FMN + H2O + H(+)</text>
        <dbReference type="Rhea" id="RHEA:49080"/>
        <dbReference type="ChEBI" id="CHEBI:15377"/>
        <dbReference type="ChEBI" id="CHEBI:15378"/>
        <dbReference type="ChEBI" id="CHEBI:15379"/>
        <dbReference type="ChEBI" id="CHEBI:23683"/>
        <dbReference type="ChEBI" id="CHEBI:57618"/>
        <dbReference type="ChEBI" id="CHEBI:58210"/>
        <dbReference type="ChEBI" id="CHEBI:90356"/>
    </reaction>
</comment>
<dbReference type="InterPro" id="IPR009100">
    <property type="entry name" value="AcylCoA_DH/oxidase_NM_dom_sf"/>
</dbReference>
<dbReference type="SUPFAM" id="SSF47203">
    <property type="entry name" value="Acyl-CoA dehydrogenase C-terminal domain-like"/>
    <property type="match status" value="1"/>
</dbReference>
<keyword evidence="18" id="KW-1185">Reference proteome</keyword>
<evidence type="ECO:0000256" key="1">
    <source>
        <dbReference type="ARBA" id="ARBA00004496"/>
    </source>
</evidence>
<name>A0ABV9RJK5_9PSEU</name>
<comment type="similarity">
    <text evidence="8">Belongs to the DszC flavin monooxygenase family.</text>
</comment>
<evidence type="ECO:0000313" key="18">
    <source>
        <dbReference type="Proteomes" id="UP001595909"/>
    </source>
</evidence>
<dbReference type="Pfam" id="PF02771">
    <property type="entry name" value="Acyl-CoA_dh_N"/>
    <property type="match status" value="1"/>
</dbReference>
<dbReference type="RefSeq" id="WP_274187702.1">
    <property type="nucleotide sequence ID" value="NZ_BAABHN010000018.1"/>
</dbReference>
<proteinExistence type="inferred from homology"/>
<dbReference type="Pfam" id="PF08028">
    <property type="entry name" value="Acyl-CoA_dh_2"/>
    <property type="match status" value="1"/>
</dbReference>
<dbReference type="PANTHER" id="PTHR43884">
    <property type="entry name" value="ACYL-COA DEHYDROGENASE"/>
    <property type="match status" value="1"/>
</dbReference>
<evidence type="ECO:0000259" key="16">
    <source>
        <dbReference type="Pfam" id="PF08028"/>
    </source>
</evidence>
<dbReference type="PIRSF" id="PIRSF016578">
    <property type="entry name" value="HsaA"/>
    <property type="match status" value="1"/>
</dbReference>
<comment type="pathway">
    <text evidence="7">Sulfur metabolism; dibenzothiophene degradation.</text>
</comment>
<evidence type="ECO:0000256" key="5">
    <source>
        <dbReference type="ARBA" id="ARBA00023002"/>
    </source>
</evidence>
<evidence type="ECO:0000256" key="10">
    <source>
        <dbReference type="ARBA" id="ARBA00034345"/>
    </source>
</evidence>
<feature type="domain" description="Acyl-CoA dehydrogenase/oxidase N-terminal" evidence="15">
    <location>
        <begin position="24"/>
        <end position="116"/>
    </location>
</feature>
<keyword evidence="5" id="KW-0560">Oxidoreductase</keyword>
<dbReference type="InterPro" id="IPR036250">
    <property type="entry name" value="AcylCo_DH-like_C"/>
</dbReference>
<evidence type="ECO:0000256" key="6">
    <source>
        <dbReference type="ARBA" id="ARBA00023033"/>
    </source>
</evidence>
<keyword evidence="3" id="KW-0288">FMN</keyword>
<evidence type="ECO:0000313" key="17">
    <source>
        <dbReference type="EMBL" id="MFC4832490.1"/>
    </source>
</evidence>
<dbReference type="InterPro" id="IPR013786">
    <property type="entry name" value="AcylCoA_DH/ox_N"/>
</dbReference>
<feature type="domain" description="Acyl-CoA oxidase/dehydrogenase middle" evidence="14">
    <location>
        <begin position="136"/>
        <end position="212"/>
    </location>
</feature>
<reference evidence="18" key="1">
    <citation type="journal article" date="2019" name="Int. J. Syst. Evol. Microbiol.">
        <title>The Global Catalogue of Microorganisms (GCM) 10K type strain sequencing project: providing services to taxonomists for standard genome sequencing and annotation.</title>
        <authorList>
            <consortium name="The Broad Institute Genomics Platform"/>
            <consortium name="The Broad Institute Genome Sequencing Center for Infectious Disease"/>
            <person name="Wu L."/>
            <person name="Ma J."/>
        </authorList>
    </citation>
    <scope>NUCLEOTIDE SEQUENCE [LARGE SCALE GENOMIC DNA]</scope>
    <source>
        <strain evidence="18">CCUG 50347</strain>
    </source>
</reference>
<protein>
    <recommendedName>
        <fullName evidence="10">Dibenzothiophene monooxygenase</fullName>
        <ecNumber evidence="9">1.14.14.21</ecNumber>
    </recommendedName>
</protein>
<evidence type="ECO:0000259" key="15">
    <source>
        <dbReference type="Pfam" id="PF02771"/>
    </source>
</evidence>
<keyword evidence="6" id="KW-0503">Monooxygenase</keyword>
<evidence type="ECO:0000256" key="4">
    <source>
        <dbReference type="ARBA" id="ARBA00022741"/>
    </source>
</evidence>
<dbReference type="EMBL" id="JBHSIM010000018">
    <property type="protein sequence ID" value="MFC4832490.1"/>
    <property type="molecule type" value="Genomic_DNA"/>
</dbReference>
<dbReference type="Pfam" id="PF02770">
    <property type="entry name" value="Acyl-CoA_dh_M"/>
    <property type="match status" value="1"/>
</dbReference>
<dbReference type="InterPro" id="IPR013107">
    <property type="entry name" value="Acyl-CoA_DH_C"/>
</dbReference>
<dbReference type="Proteomes" id="UP001595909">
    <property type="component" value="Unassembled WGS sequence"/>
</dbReference>
<organism evidence="17 18">
    <name type="scientific">Actinomycetospora chibensis</name>
    <dbReference type="NCBI Taxonomy" id="663606"/>
    <lineage>
        <taxon>Bacteria</taxon>
        <taxon>Bacillati</taxon>
        <taxon>Actinomycetota</taxon>
        <taxon>Actinomycetes</taxon>
        <taxon>Pseudonocardiales</taxon>
        <taxon>Pseudonocardiaceae</taxon>
        <taxon>Actinomycetospora</taxon>
    </lineage>
</organism>
<evidence type="ECO:0000259" key="14">
    <source>
        <dbReference type="Pfam" id="PF02770"/>
    </source>
</evidence>